<dbReference type="Proteomes" id="UP000009223">
    <property type="component" value="Chromosome"/>
</dbReference>
<accession>F5YRB7</accession>
<evidence type="ECO:0000256" key="5">
    <source>
        <dbReference type="ARBA" id="ARBA00022801"/>
    </source>
</evidence>
<comment type="similarity">
    <text evidence="1">Belongs to the HicA mRNA interferase family.</text>
</comment>
<dbReference type="GO" id="GO:0003729">
    <property type="term" value="F:mRNA binding"/>
    <property type="evidence" value="ECO:0007669"/>
    <property type="project" value="InterPro"/>
</dbReference>
<proteinExistence type="inferred from homology"/>
<dbReference type="Pfam" id="PF07927">
    <property type="entry name" value="HicA_toxin"/>
    <property type="match status" value="1"/>
</dbReference>
<name>F5YRB7_TREPZ</name>
<keyword evidence="6" id="KW-0694">RNA-binding</keyword>
<dbReference type="KEGG" id="tpi:TREPR_2614"/>
<keyword evidence="5" id="KW-0378">Hydrolase</keyword>
<protein>
    <submittedName>
        <fullName evidence="8">Conserved domain protein</fullName>
    </submittedName>
</protein>
<keyword evidence="4" id="KW-0255">Endonuclease</keyword>
<evidence type="ECO:0000256" key="4">
    <source>
        <dbReference type="ARBA" id="ARBA00022759"/>
    </source>
</evidence>
<keyword evidence="9" id="KW-1185">Reference proteome</keyword>
<evidence type="ECO:0000313" key="8">
    <source>
        <dbReference type="EMBL" id="AEF85581.1"/>
    </source>
</evidence>
<dbReference type="InterPro" id="IPR038570">
    <property type="entry name" value="HicA_sf"/>
</dbReference>
<evidence type="ECO:0000256" key="3">
    <source>
        <dbReference type="ARBA" id="ARBA00022722"/>
    </source>
</evidence>
<reference evidence="9" key="1">
    <citation type="submission" date="2009-12" db="EMBL/GenBank/DDBJ databases">
        <title>Complete sequence of Treponema primitia strain ZAS-2.</title>
        <authorList>
            <person name="Tetu S.G."/>
            <person name="Matson E."/>
            <person name="Ren Q."/>
            <person name="Seshadri R."/>
            <person name="Elbourne L."/>
            <person name="Hassan K.A."/>
            <person name="Durkin A."/>
            <person name="Radune D."/>
            <person name="Mohamoud Y."/>
            <person name="Shay R."/>
            <person name="Jin S."/>
            <person name="Zhang X."/>
            <person name="Lucey K."/>
            <person name="Ballor N.R."/>
            <person name="Ottesen E."/>
            <person name="Rosenthal R."/>
            <person name="Allen A."/>
            <person name="Leadbetter J.R."/>
            <person name="Paulsen I.T."/>
        </authorList>
    </citation>
    <scope>NUCLEOTIDE SEQUENCE [LARGE SCALE GENOMIC DNA]</scope>
    <source>
        <strain evidence="9">ATCC BAA-887 / DSM 12427 / ZAS-2</strain>
    </source>
</reference>
<evidence type="ECO:0000256" key="1">
    <source>
        <dbReference type="ARBA" id="ARBA00006620"/>
    </source>
</evidence>
<dbReference type="EMBL" id="CP001843">
    <property type="protein sequence ID" value="AEF85581.1"/>
    <property type="molecule type" value="Genomic_DNA"/>
</dbReference>
<dbReference type="SUPFAM" id="SSF54786">
    <property type="entry name" value="YcfA/nrd intein domain"/>
    <property type="match status" value="1"/>
</dbReference>
<keyword evidence="3" id="KW-0540">Nuclease</keyword>
<dbReference type="STRING" id="545694.TREPR_2614"/>
<keyword evidence="2" id="KW-1277">Toxin-antitoxin system</keyword>
<keyword evidence="7" id="KW-0346">Stress response</keyword>
<dbReference type="HOGENOM" id="CLU_164851_4_0_12"/>
<evidence type="ECO:0000256" key="7">
    <source>
        <dbReference type="ARBA" id="ARBA00023016"/>
    </source>
</evidence>
<sequence>MSGKEFVKKLMKDGWILDRVNGSHHIMRKNSINLSVPVHGNGDLKPGILNTLMKKAGYK</sequence>
<dbReference type="GO" id="GO:0004519">
    <property type="term" value="F:endonuclease activity"/>
    <property type="evidence" value="ECO:0007669"/>
    <property type="project" value="UniProtKB-KW"/>
</dbReference>
<evidence type="ECO:0000256" key="2">
    <source>
        <dbReference type="ARBA" id="ARBA00022649"/>
    </source>
</evidence>
<dbReference type="InterPro" id="IPR012933">
    <property type="entry name" value="HicA_mRNA_interferase"/>
</dbReference>
<dbReference type="RefSeq" id="WP_015707608.1">
    <property type="nucleotide sequence ID" value="NC_015578.1"/>
</dbReference>
<reference evidence="8 9" key="2">
    <citation type="journal article" date="2011" name="ISME J.">
        <title>RNA-seq reveals cooperative metabolic interactions between two termite-gut spirochete species in co-culture.</title>
        <authorList>
            <person name="Rosenthal A.Z."/>
            <person name="Matson E.G."/>
            <person name="Eldar A."/>
            <person name="Leadbetter J.R."/>
        </authorList>
    </citation>
    <scope>NUCLEOTIDE SEQUENCE [LARGE SCALE GENOMIC DNA]</scope>
    <source>
        <strain evidence="9">ATCC BAA-887 / DSM 12427 / ZAS-2</strain>
    </source>
</reference>
<dbReference type="AlphaFoldDB" id="F5YRB7"/>
<evidence type="ECO:0000256" key="6">
    <source>
        <dbReference type="ARBA" id="ARBA00022884"/>
    </source>
</evidence>
<dbReference type="OrthoDB" id="9811409at2"/>
<dbReference type="Gene3D" id="3.30.920.30">
    <property type="entry name" value="Hypothetical protein"/>
    <property type="match status" value="1"/>
</dbReference>
<dbReference type="eggNOG" id="COG1724">
    <property type="taxonomic scope" value="Bacteria"/>
</dbReference>
<organism evidence="8 9">
    <name type="scientific">Treponema primitia (strain ATCC BAA-887 / DSM 12427 / ZAS-2)</name>
    <dbReference type="NCBI Taxonomy" id="545694"/>
    <lineage>
        <taxon>Bacteria</taxon>
        <taxon>Pseudomonadati</taxon>
        <taxon>Spirochaetota</taxon>
        <taxon>Spirochaetia</taxon>
        <taxon>Spirochaetales</taxon>
        <taxon>Treponemataceae</taxon>
        <taxon>Treponema</taxon>
    </lineage>
</organism>
<gene>
    <name evidence="8" type="ordered locus">TREPR_2614</name>
</gene>
<evidence type="ECO:0000313" key="9">
    <source>
        <dbReference type="Proteomes" id="UP000009223"/>
    </source>
</evidence>
<dbReference type="GO" id="GO:0016787">
    <property type="term" value="F:hydrolase activity"/>
    <property type="evidence" value="ECO:0007669"/>
    <property type="project" value="UniProtKB-KW"/>
</dbReference>